<dbReference type="PROSITE" id="PS50157">
    <property type="entry name" value="ZINC_FINGER_C2H2_2"/>
    <property type="match status" value="1"/>
</dbReference>
<feature type="non-terminal residue" evidence="3">
    <location>
        <position position="113"/>
    </location>
</feature>
<keyword evidence="1" id="KW-0863">Zinc-finger</keyword>
<dbReference type="GO" id="GO:0008270">
    <property type="term" value="F:zinc ion binding"/>
    <property type="evidence" value="ECO:0007669"/>
    <property type="project" value="UniProtKB-KW"/>
</dbReference>
<feature type="non-terminal residue" evidence="3">
    <location>
        <position position="1"/>
    </location>
</feature>
<reference evidence="3 4" key="1">
    <citation type="submission" date="2019-08" db="EMBL/GenBank/DDBJ databases">
        <title>Whole genome of Aphis craccivora.</title>
        <authorList>
            <person name="Voronova N.V."/>
            <person name="Shulinski R.S."/>
            <person name="Bandarenka Y.V."/>
            <person name="Zhorov D.G."/>
            <person name="Warner D."/>
        </authorList>
    </citation>
    <scope>NUCLEOTIDE SEQUENCE [LARGE SCALE GENOMIC DNA]</scope>
    <source>
        <strain evidence="3">180601</strain>
        <tissue evidence="3">Whole Body</tissue>
    </source>
</reference>
<dbReference type="EMBL" id="VUJU01013967">
    <property type="protein sequence ID" value="KAF0703264.1"/>
    <property type="molecule type" value="Genomic_DNA"/>
</dbReference>
<protein>
    <submittedName>
        <fullName evidence="3">Zinc finger protein</fullName>
    </submittedName>
</protein>
<evidence type="ECO:0000256" key="1">
    <source>
        <dbReference type="PROSITE-ProRule" id="PRU00042"/>
    </source>
</evidence>
<evidence type="ECO:0000313" key="3">
    <source>
        <dbReference type="EMBL" id="KAF0703264.1"/>
    </source>
</evidence>
<name>A0A6G0VNQ2_APHCR</name>
<evidence type="ECO:0000313" key="4">
    <source>
        <dbReference type="Proteomes" id="UP000478052"/>
    </source>
</evidence>
<organism evidence="3 4">
    <name type="scientific">Aphis craccivora</name>
    <name type="common">Cowpea aphid</name>
    <dbReference type="NCBI Taxonomy" id="307492"/>
    <lineage>
        <taxon>Eukaryota</taxon>
        <taxon>Metazoa</taxon>
        <taxon>Ecdysozoa</taxon>
        <taxon>Arthropoda</taxon>
        <taxon>Hexapoda</taxon>
        <taxon>Insecta</taxon>
        <taxon>Pterygota</taxon>
        <taxon>Neoptera</taxon>
        <taxon>Paraneoptera</taxon>
        <taxon>Hemiptera</taxon>
        <taxon>Sternorrhyncha</taxon>
        <taxon>Aphidomorpha</taxon>
        <taxon>Aphidoidea</taxon>
        <taxon>Aphididae</taxon>
        <taxon>Aphidini</taxon>
        <taxon>Aphis</taxon>
        <taxon>Aphis</taxon>
    </lineage>
</organism>
<dbReference type="OrthoDB" id="6638915at2759"/>
<keyword evidence="1" id="KW-0479">Metal-binding</keyword>
<accession>A0A6G0VNQ2</accession>
<sequence>KKQSGVFFTCSVCIKTFYNKSNLIRHEKNIPGIVKVLVDRQPAQPNATPIVTQSVIQYAPPAVNIPQRCIQIAPQMFVPDTPASGSNISTDISLSDDDICMIAMDAFENEEVR</sequence>
<evidence type="ECO:0000259" key="2">
    <source>
        <dbReference type="PROSITE" id="PS50157"/>
    </source>
</evidence>
<gene>
    <name evidence="3" type="ORF">FWK35_00037531</name>
</gene>
<dbReference type="AlphaFoldDB" id="A0A6G0VNQ2"/>
<keyword evidence="4" id="KW-1185">Reference proteome</keyword>
<dbReference type="InterPro" id="IPR013087">
    <property type="entry name" value="Znf_C2H2_type"/>
</dbReference>
<dbReference type="Proteomes" id="UP000478052">
    <property type="component" value="Unassembled WGS sequence"/>
</dbReference>
<feature type="domain" description="C2H2-type" evidence="2">
    <location>
        <begin position="8"/>
        <end position="42"/>
    </location>
</feature>
<proteinExistence type="predicted"/>
<dbReference type="Gene3D" id="3.30.160.60">
    <property type="entry name" value="Classic Zinc Finger"/>
    <property type="match status" value="1"/>
</dbReference>
<comment type="caution">
    <text evidence="3">The sequence shown here is derived from an EMBL/GenBank/DDBJ whole genome shotgun (WGS) entry which is preliminary data.</text>
</comment>
<keyword evidence="1" id="KW-0862">Zinc</keyword>